<dbReference type="GeneID" id="4586929"/>
<dbReference type="InterPro" id="IPR011016">
    <property type="entry name" value="Znf_RING-CH"/>
</dbReference>
<keyword evidence="6 14" id="KW-0812">Transmembrane</keyword>
<feature type="transmembrane region" description="Helical" evidence="14">
    <location>
        <begin position="1331"/>
        <end position="1353"/>
    </location>
</feature>
<feature type="transmembrane region" description="Helical" evidence="14">
    <location>
        <begin position="1518"/>
        <end position="1539"/>
    </location>
</feature>
<evidence type="ECO:0000313" key="17">
    <source>
        <dbReference type="Proteomes" id="UP000006702"/>
    </source>
</evidence>
<evidence type="ECO:0000256" key="14">
    <source>
        <dbReference type="SAM" id="Phobius"/>
    </source>
</evidence>
<dbReference type="EC" id="2.3.2.27" evidence="4"/>
<dbReference type="SMART" id="SM00744">
    <property type="entry name" value="RINGv"/>
    <property type="match status" value="1"/>
</dbReference>
<dbReference type="GO" id="GO:0036503">
    <property type="term" value="P:ERAD pathway"/>
    <property type="evidence" value="ECO:0007669"/>
    <property type="project" value="TreeGrafter"/>
</dbReference>
<dbReference type="InterPro" id="IPR057211">
    <property type="entry name" value="DUF7889"/>
</dbReference>
<feature type="domain" description="RING-CH-type" evidence="15">
    <location>
        <begin position="35"/>
        <end position="96"/>
    </location>
</feature>
<evidence type="ECO:0000256" key="9">
    <source>
        <dbReference type="ARBA" id="ARBA00022786"/>
    </source>
</evidence>
<dbReference type="RefSeq" id="XP_001260371.1">
    <property type="nucleotide sequence ID" value="XM_001260370.1"/>
</dbReference>
<evidence type="ECO:0000256" key="13">
    <source>
        <dbReference type="SAM" id="MobiDB-lite"/>
    </source>
</evidence>
<dbReference type="InterPro" id="IPR056521">
    <property type="entry name" value="MARCHF6-like_C"/>
</dbReference>
<dbReference type="PROSITE" id="PS51292">
    <property type="entry name" value="ZF_RING_CH"/>
    <property type="match status" value="1"/>
</dbReference>
<keyword evidence="7" id="KW-0479">Metal-binding</keyword>
<dbReference type="STRING" id="331117.A1DGG7"/>
<sequence>MDFPQEQPRQYAGHTTFPDLMNDSAFAMNNKGKERDFEEPDTCRICRGEGTLEEPLFYPCKCSGSIKFVHQPCLVEWLSHSQKKHCELCKTPFRFTKLYDPNMPRNLPAPLFLKQLFIHSFRTVVTWLRFILVAFVWLGWLPWSMRAIWRALFWLADGHWSGGDASQQLQARQSAGNETTSLAAGVATSILQTPSAALSNATNSSSSFYSPMSSMFTFPSGDPLLLTVAKKVMSALFFSAIPSGSGPSNSRPLNVTTGLYKHRHPSWLSDVKLLNSLTPSPTINNIIIDTLEGQLITLLVVVSFILVFLIREWVVQQQPMANIADGEREAAVQMIANNRPNRNDDRPMPEPRAHVHRADVLGDEGEHMAEHGTDHDDVGLHDIHFLRPTRRPSLQSGESADLPAAEPVERAGPATFSENGSDSDNGANAGHFARRSPTRGNQGGWAGVETFRDLWSRGNGDPEQILRIIREDGREEELGWVVTAMTRLQQNDTPRFSEARFSSSTQWDDLGTPGFRSRASSVESSHPAPSGSTEISDSAPTYRAWDATDMPNSAFETDSNTHHHEFTFGFPELEPESEINTGSNGEGQLNDTNNGDEVSSNPPPVSPQDLPTVGHTNDETAPPDAQVDLPAAAPPRSFAAKAFEWFWADLIPREQDQEGPPRDDEAVVEDLAAEAPFVPIRNNRRPVNDVQQNQGIGADAGIDPNDLDAVEEGDDLEGILELIGMQGPIFGLLQNGVFSALLISFTVAIGVWLPYLWGKIALVLLANPIQLIFGVPVTAVSVIADVTLDTLIGSLGYLMYAVSLVCKVLLGPLSAFIPLGDWIPQTKSITSASLSLIDASSHRLKNVVSAFFVFHESDVPVFSVLSHQALRIHQARISGLCQSIVTFVKFIVHDLPLQITTNGLLGALSFDRQSIDLSSLLAQARQQVYSFAERPFFPGKGAKWFDATVTGATSTGLGLDPELAVWDTKDRIIAIIMGYVLASILGLLYLRITSLFTGTSRGQRVEGLVADILHQAGGVMKVILIIGIEMIVFPLYCGTLLDLALLPLFENATIASRLEFTSSSPLTSLFVHWFIGTCYMFHFALFVSMCRKIMRSGVLYFIRDPDDPTFHPVRDVLERNITTQLRKIAFSALVYGALVIVCLGGVVWGLYYAFDGVLPVRWSATIPVLEFPADLLFYNFAMPLAIRSIKPSDGLHKLYNWWFHKCARFLRLSSFFFGERHTDEEGYHVRRTWFDLLSGKKGDTEHPIVGESERRSADEKQLGAYFVRDGRFVRAPASDQVRIPKGNPVFLEVTDNNERADGAPDPDEGLHGRTNDMFTKVYIPPSFRTRIAAFIFLIWVFAAATGVGTTIIPLVIGRKIMLACFPDRPLNDIYAFSLGICIFGSVAYLMFYCRTFLATIQDRLRPYLRSPQQALLGFGNVALSGLRLAYVVLAFSVLLPSLFALVMELYVIVPVHTYLGGTRAHVIHFVQDWTLGVLYVQMAIKFALWHSTSRPAAALNGVFRDGWLKPNVRLATRAIVLPVTILATLAVALPLSFGFALNSTVFRDTPDIQAKVYRYAFPATLLLSFVTWLVYMIRRQIDTWRVNIRDDIYLIGERLHNFREKRARDVGVSRRVITG</sequence>
<comment type="pathway">
    <text evidence="3">Protein modification; protein ubiquitination.</text>
</comment>
<keyword evidence="5" id="KW-0808">Transferase</keyword>
<evidence type="ECO:0000256" key="8">
    <source>
        <dbReference type="ARBA" id="ARBA00022771"/>
    </source>
</evidence>
<evidence type="ECO:0000256" key="11">
    <source>
        <dbReference type="ARBA" id="ARBA00022989"/>
    </source>
</evidence>
<feature type="compositionally biased region" description="Polar residues" evidence="13">
    <location>
        <begin position="416"/>
        <end position="426"/>
    </location>
</feature>
<feature type="transmembrane region" description="Helical" evidence="14">
    <location>
        <begin position="124"/>
        <end position="143"/>
    </location>
</feature>
<accession>A1DGG7</accession>
<evidence type="ECO:0000256" key="1">
    <source>
        <dbReference type="ARBA" id="ARBA00000900"/>
    </source>
</evidence>
<evidence type="ECO:0000256" key="7">
    <source>
        <dbReference type="ARBA" id="ARBA00022723"/>
    </source>
</evidence>
<feature type="region of interest" description="Disordered" evidence="13">
    <location>
        <begin position="412"/>
        <end position="445"/>
    </location>
</feature>
<dbReference type="Pfam" id="PF25417">
    <property type="entry name" value="DUF7889"/>
    <property type="match status" value="1"/>
</dbReference>
<feature type="transmembrane region" description="Helical" evidence="14">
    <location>
        <begin position="1559"/>
        <end position="1577"/>
    </location>
</feature>
<name>A1DGG7_NEOFI</name>
<dbReference type="GO" id="GO:0005789">
    <property type="term" value="C:endoplasmic reticulum membrane"/>
    <property type="evidence" value="ECO:0007669"/>
    <property type="project" value="TreeGrafter"/>
</dbReference>
<dbReference type="OrthoDB" id="1108038at2759"/>
<dbReference type="PANTHER" id="PTHR13145:SF0">
    <property type="entry name" value="E3 UBIQUITIN-PROTEIN LIGASE MARCHF6"/>
    <property type="match status" value="1"/>
</dbReference>
<keyword evidence="12 14" id="KW-0472">Membrane</keyword>
<proteinExistence type="predicted"/>
<dbReference type="Pfam" id="PF23113">
    <property type="entry name" value="MARCHF6_C"/>
    <property type="match status" value="1"/>
</dbReference>
<keyword evidence="17" id="KW-1185">Reference proteome</keyword>
<dbReference type="SUPFAM" id="SSF57850">
    <property type="entry name" value="RING/U-box"/>
    <property type="match status" value="1"/>
</dbReference>
<dbReference type="Proteomes" id="UP000006702">
    <property type="component" value="Unassembled WGS sequence"/>
</dbReference>
<evidence type="ECO:0000259" key="15">
    <source>
        <dbReference type="PROSITE" id="PS51292"/>
    </source>
</evidence>
<feature type="transmembrane region" description="Helical" evidence="14">
    <location>
        <begin position="737"/>
        <end position="757"/>
    </location>
</feature>
<feature type="transmembrane region" description="Helical" evidence="14">
    <location>
        <begin position="769"/>
        <end position="788"/>
    </location>
</feature>
<dbReference type="OMA" id="VGTCYMF"/>
<dbReference type="Gene3D" id="3.30.40.10">
    <property type="entry name" value="Zinc/RING finger domain, C3HC4 (zinc finger)"/>
    <property type="match status" value="1"/>
</dbReference>
<gene>
    <name evidence="16" type="ORF">NFIA_084260</name>
</gene>
<dbReference type="HOGENOM" id="CLU_001266_1_0_1"/>
<evidence type="ECO:0000256" key="2">
    <source>
        <dbReference type="ARBA" id="ARBA00004141"/>
    </source>
</evidence>
<keyword evidence="8" id="KW-0863">Zinc-finger</keyword>
<feature type="transmembrane region" description="Helical" evidence="14">
    <location>
        <begin position="1373"/>
        <end position="1393"/>
    </location>
</feature>
<evidence type="ECO:0000313" key="16">
    <source>
        <dbReference type="EMBL" id="EAW18474.1"/>
    </source>
</evidence>
<feature type="transmembrane region" description="Helical" evidence="14">
    <location>
        <begin position="1069"/>
        <end position="1087"/>
    </location>
</feature>
<feature type="transmembrane region" description="Helical" evidence="14">
    <location>
        <begin position="293"/>
        <end position="310"/>
    </location>
</feature>
<evidence type="ECO:0000256" key="4">
    <source>
        <dbReference type="ARBA" id="ARBA00012483"/>
    </source>
</evidence>
<dbReference type="GO" id="GO:0061630">
    <property type="term" value="F:ubiquitin protein ligase activity"/>
    <property type="evidence" value="ECO:0007669"/>
    <property type="project" value="UniProtKB-EC"/>
</dbReference>
<feature type="transmembrane region" description="Helical" evidence="14">
    <location>
        <begin position="972"/>
        <end position="992"/>
    </location>
</feature>
<dbReference type="VEuPathDB" id="FungiDB:NFIA_084260"/>
<evidence type="ECO:0000256" key="10">
    <source>
        <dbReference type="ARBA" id="ARBA00022833"/>
    </source>
</evidence>
<feature type="transmembrane region" description="Helical" evidence="14">
    <location>
        <begin position="1441"/>
        <end position="1459"/>
    </location>
</feature>
<keyword evidence="9" id="KW-0833">Ubl conjugation pathway</keyword>
<evidence type="ECO:0000256" key="6">
    <source>
        <dbReference type="ARBA" id="ARBA00022692"/>
    </source>
</evidence>
<keyword evidence="10" id="KW-0862">Zinc</keyword>
<feature type="region of interest" description="Disordered" evidence="13">
    <location>
        <begin position="493"/>
        <end position="545"/>
    </location>
</feature>
<evidence type="ECO:0000256" key="5">
    <source>
        <dbReference type="ARBA" id="ARBA00022679"/>
    </source>
</evidence>
<feature type="compositionally biased region" description="Polar residues" evidence="13">
    <location>
        <begin position="530"/>
        <end position="539"/>
    </location>
</feature>
<feature type="compositionally biased region" description="Polar residues" evidence="13">
    <location>
        <begin position="493"/>
        <end position="507"/>
    </location>
</feature>
<dbReference type="KEGG" id="nfi:NFIA_084260"/>
<dbReference type="Pfam" id="PF12906">
    <property type="entry name" value="RINGv"/>
    <property type="match status" value="1"/>
</dbReference>
<dbReference type="EMBL" id="DS027696">
    <property type="protein sequence ID" value="EAW18474.1"/>
    <property type="molecule type" value="Genomic_DNA"/>
</dbReference>
<evidence type="ECO:0000256" key="12">
    <source>
        <dbReference type="ARBA" id="ARBA00023136"/>
    </source>
</evidence>
<reference evidence="17" key="1">
    <citation type="journal article" date="2008" name="PLoS Genet.">
        <title>Genomic islands in the pathogenic filamentous fungus Aspergillus fumigatus.</title>
        <authorList>
            <person name="Fedorova N.D."/>
            <person name="Khaldi N."/>
            <person name="Joardar V.S."/>
            <person name="Maiti R."/>
            <person name="Amedeo P."/>
            <person name="Anderson M.J."/>
            <person name="Crabtree J."/>
            <person name="Silva J.C."/>
            <person name="Badger J.H."/>
            <person name="Albarraq A."/>
            <person name="Angiuoli S."/>
            <person name="Bussey H."/>
            <person name="Bowyer P."/>
            <person name="Cotty P.J."/>
            <person name="Dyer P.S."/>
            <person name="Egan A."/>
            <person name="Galens K."/>
            <person name="Fraser-Liggett C.M."/>
            <person name="Haas B.J."/>
            <person name="Inman J.M."/>
            <person name="Kent R."/>
            <person name="Lemieux S."/>
            <person name="Malavazi I."/>
            <person name="Orvis J."/>
            <person name="Roemer T."/>
            <person name="Ronning C.M."/>
            <person name="Sundaram J.P."/>
            <person name="Sutton G."/>
            <person name="Turner G."/>
            <person name="Venter J.C."/>
            <person name="White O.R."/>
            <person name="Whitty B.R."/>
            <person name="Youngman P."/>
            <person name="Wolfe K.H."/>
            <person name="Goldman G.H."/>
            <person name="Wortman J.R."/>
            <person name="Jiang B."/>
            <person name="Denning D.W."/>
            <person name="Nierman W.C."/>
        </authorList>
    </citation>
    <scope>NUCLEOTIDE SEQUENCE [LARGE SCALE GENOMIC DNA]</scope>
    <source>
        <strain evidence="17">ATCC 1020 / DSM 3700 / CBS 544.65 / FGSC A1164 / JCM 1740 / NRRL 181 / WB 181</strain>
    </source>
</reference>
<dbReference type="FunFam" id="3.30.40.10:FF:000287">
    <property type="entry name" value="RING finger membrane protein"/>
    <property type="match status" value="1"/>
</dbReference>
<feature type="region of interest" description="Disordered" evidence="13">
    <location>
        <begin position="682"/>
        <end position="704"/>
    </location>
</feature>
<evidence type="ECO:0000256" key="3">
    <source>
        <dbReference type="ARBA" id="ARBA00004906"/>
    </source>
</evidence>
<dbReference type="InterPro" id="IPR013083">
    <property type="entry name" value="Znf_RING/FYVE/PHD"/>
</dbReference>
<comment type="subcellular location">
    <subcellularLocation>
        <location evidence="2">Membrane</location>
        <topology evidence="2">Multi-pass membrane protein</topology>
    </subcellularLocation>
</comment>
<protein>
    <recommendedName>
        <fullName evidence="4">RING-type E3 ubiquitin transferase</fullName>
        <ecNumber evidence="4">2.3.2.27</ecNumber>
    </recommendedName>
</protein>
<feature type="transmembrane region" description="Helical" evidence="14">
    <location>
        <begin position="1022"/>
        <end position="1049"/>
    </location>
</feature>
<dbReference type="GO" id="GO:0008270">
    <property type="term" value="F:zinc ion binding"/>
    <property type="evidence" value="ECO:0007669"/>
    <property type="project" value="UniProtKB-KW"/>
</dbReference>
<keyword evidence="11 14" id="KW-1133">Transmembrane helix</keyword>
<comment type="catalytic activity">
    <reaction evidence="1">
        <text>S-ubiquitinyl-[E2 ubiquitin-conjugating enzyme]-L-cysteine + [acceptor protein]-L-lysine = [E2 ubiquitin-conjugating enzyme]-L-cysteine + N(6)-ubiquitinyl-[acceptor protein]-L-lysine.</text>
        <dbReference type="EC" id="2.3.2.27"/>
    </reaction>
</comment>
<organism evidence="16 17">
    <name type="scientific">Neosartorya fischeri (strain ATCC 1020 / DSM 3700 / CBS 544.65 / FGSC A1164 / JCM 1740 / NRRL 181 / WB 181)</name>
    <name type="common">Aspergillus fischerianus</name>
    <dbReference type="NCBI Taxonomy" id="331117"/>
    <lineage>
        <taxon>Eukaryota</taxon>
        <taxon>Fungi</taxon>
        <taxon>Dikarya</taxon>
        <taxon>Ascomycota</taxon>
        <taxon>Pezizomycotina</taxon>
        <taxon>Eurotiomycetes</taxon>
        <taxon>Eurotiomycetidae</taxon>
        <taxon>Eurotiales</taxon>
        <taxon>Aspergillaceae</taxon>
        <taxon>Aspergillus</taxon>
        <taxon>Aspergillus subgen. Fumigati</taxon>
    </lineage>
</organism>
<feature type="region of interest" description="Disordered" evidence="13">
    <location>
        <begin position="574"/>
        <end position="631"/>
    </location>
</feature>
<feature type="compositionally biased region" description="Polar residues" evidence="13">
    <location>
        <begin position="578"/>
        <end position="600"/>
    </location>
</feature>
<dbReference type="CDD" id="cd16702">
    <property type="entry name" value="RING_CH-C4HC3_MARCH6"/>
    <property type="match status" value="1"/>
</dbReference>
<feature type="transmembrane region" description="Helical" evidence="14">
    <location>
        <begin position="1128"/>
        <end position="1154"/>
    </location>
</feature>
<dbReference type="PANTHER" id="PTHR13145">
    <property type="entry name" value="SSM4 PROTEIN"/>
    <property type="match status" value="1"/>
</dbReference>
<feature type="transmembrane region" description="Helical" evidence="14">
    <location>
        <begin position="795"/>
        <end position="817"/>
    </location>
</feature>
<dbReference type="eggNOG" id="KOG1609">
    <property type="taxonomic scope" value="Eukaryota"/>
</dbReference>
<feature type="transmembrane region" description="Helical" evidence="14">
    <location>
        <begin position="1160"/>
        <end position="1181"/>
    </location>
</feature>